<sequence length="384" mass="39809">MGSIAVAAAAVTALGVLMVLPMAVTVTALSILLVTRSRPASRNPLFTAGAGSTSVAVTVCVVLLQRPARANPLTVGFALLEVGALAGLVVLAVRDAPARLVFPTVVPAGVGMATWILRFGAPRLTAETLAGCMSWGLGAAIAVGVGLYLRALENKRTSSVRDARRAQRLRLARDLHDFVAHDISAMLAQAQAGQIVAERDPVEAVAMFRQIEQAGLEALTSLDRTVHMLGNDGPAALVSQQGLRDLPALVARFVASSTALVTAHIDVELDVVTPREVGATIYRIVVEALTNVRRHAPRAQRVRIIVRRDGDLLEASVVNDACTGDAAGDGRWHGGSGLGALAAAVEVLGGTLVAGAARGGGWQLTAAFPLQSCGRPHRDGASVR</sequence>
<gene>
    <name evidence="11" type="ORF">GA0070611_1411</name>
</gene>
<dbReference type="GO" id="GO:0046983">
    <property type="term" value="F:protein dimerization activity"/>
    <property type="evidence" value="ECO:0007669"/>
    <property type="project" value="InterPro"/>
</dbReference>
<dbReference type="InterPro" id="IPR050482">
    <property type="entry name" value="Sensor_HK_TwoCompSys"/>
</dbReference>
<feature type="transmembrane region" description="Helical" evidence="9">
    <location>
        <begin position="133"/>
        <end position="151"/>
    </location>
</feature>
<feature type="transmembrane region" description="Helical" evidence="9">
    <location>
        <begin position="100"/>
        <end position="121"/>
    </location>
</feature>
<proteinExistence type="predicted"/>
<keyword evidence="9" id="KW-0812">Transmembrane</keyword>
<dbReference type="GO" id="GO:0005524">
    <property type="term" value="F:ATP binding"/>
    <property type="evidence" value="ECO:0007669"/>
    <property type="project" value="UniProtKB-KW"/>
</dbReference>
<dbReference type="EC" id="2.7.13.3" evidence="2"/>
<keyword evidence="9" id="KW-1133">Transmembrane helix</keyword>
<feature type="transmembrane region" description="Helical" evidence="9">
    <location>
        <begin position="70"/>
        <end position="93"/>
    </location>
</feature>
<evidence type="ECO:0000256" key="8">
    <source>
        <dbReference type="ARBA" id="ARBA00023012"/>
    </source>
</evidence>
<feature type="transmembrane region" description="Helical" evidence="9">
    <location>
        <begin position="6"/>
        <end position="33"/>
    </location>
</feature>
<keyword evidence="4" id="KW-0808">Transferase</keyword>
<evidence type="ECO:0000313" key="12">
    <source>
        <dbReference type="Proteomes" id="UP000199385"/>
    </source>
</evidence>
<evidence type="ECO:0000256" key="9">
    <source>
        <dbReference type="SAM" id="Phobius"/>
    </source>
</evidence>
<evidence type="ECO:0000256" key="6">
    <source>
        <dbReference type="ARBA" id="ARBA00022777"/>
    </source>
</evidence>
<accession>A0A1A8ZAE7</accession>
<organism evidence="11 12">
    <name type="scientific">Micromonospora auratinigra</name>
    <dbReference type="NCBI Taxonomy" id="261654"/>
    <lineage>
        <taxon>Bacteria</taxon>
        <taxon>Bacillati</taxon>
        <taxon>Actinomycetota</taxon>
        <taxon>Actinomycetes</taxon>
        <taxon>Micromonosporales</taxon>
        <taxon>Micromonosporaceae</taxon>
        <taxon>Micromonospora</taxon>
    </lineage>
</organism>
<dbReference type="PANTHER" id="PTHR24421:SF10">
    <property type="entry name" value="NITRATE_NITRITE SENSOR PROTEIN NARQ"/>
    <property type="match status" value="1"/>
</dbReference>
<dbReference type="GO" id="GO:0016020">
    <property type="term" value="C:membrane"/>
    <property type="evidence" value="ECO:0007669"/>
    <property type="project" value="InterPro"/>
</dbReference>
<dbReference type="CDD" id="cd16917">
    <property type="entry name" value="HATPase_UhpB-NarQ-NarX-like"/>
    <property type="match status" value="1"/>
</dbReference>
<comment type="catalytic activity">
    <reaction evidence="1">
        <text>ATP + protein L-histidine = ADP + protein N-phospho-L-histidine.</text>
        <dbReference type="EC" id="2.7.13.3"/>
    </reaction>
</comment>
<dbReference type="InterPro" id="IPR036890">
    <property type="entry name" value="HATPase_C_sf"/>
</dbReference>
<dbReference type="Gene3D" id="3.30.565.10">
    <property type="entry name" value="Histidine kinase-like ATPase, C-terminal domain"/>
    <property type="match status" value="1"/>
</dbReference>
<evidence type="ECO:0000256" key="2">
    <source>
        <dbReference type="ARBA" id="ARBA00012438"/>
    </source>
</evidence>
<dbReference type="Proteomes" id="UP000199385">
    <property type="component" value="Chromosome I"/>
</dbReference>
<dbReference type="Gene3D" id="1.20.5.1930">
    <property type="match status" value="1"/>
</dbReference>
<evidence type="ECO:0000256" key="5">
    <source>
        <dbReference type="ARBA" id="ARBA00022741"/>
    </source>
</evidence>
<keyword evidence="6 11" id="KW-0418">Kinase</keyword>
<evidence type="ECO:0000256" key="4">
    <source>
        <dbReference type="ARBA" id="ARBA00022679"/>
    </source>
</evidence>
<reference evidence="12" key="1">
    <citation type="submission" date="2016-06" db="EMBL/GenBank/DDBJ databases">
        <authorList>
            <person name="Varghese N."/>
            <person name="Submissions Spin"/>
        </authorList>
    </citation>
    <scope>NUCLEOTIDE SEQUENCE [LARGE SCALE GENOMIC DNA]</scope>
    <source>
        <strain evidence="12">DSM 44815</strain>
    </source>
</reference>
<dbReference type="InterPro" id="IPR011712">
    <property type="entry name" value="Sig_transdc_His_kin_sub3_dim/P"/>
</dbReference>
<dbReference type="SUPFAM" id="SSF55874">
    <property type="entry name" value="ATPase domain of HSP90 chaperone/DNA topoisomerase II/histidine kinase"/>
    <property type="match status" value="1"/>
</dbReference>
<keyword evidence="8" id="KW-0902">Two-component regulatory system</keyword>
<evidence type="ECO:0000313" key="11">
    <source>
        <dbReference type="EMBL" id="SBT40844.1"/>
    </source>
</evidence>
<keyword evidence="9" id="KW-0472">Membrane</keyword>
<evidence type="ECO:0000259" key="10">
    <source>
        <dbReference type="Pfam" id="PF07730"/>
    </source>
</evidence>
<dbReference type="STRING" id="261654.GA0070611_1411"/>
<keyword evidence="7" id="KW-0067">ATP-binding</keyword>
<dbReference type="AlphaFoldDB" id="A0A1A8ZAE7"/>
<evidence type="ECO:0000256" key="3">
    <source>
        <dbReference type="ARBA" id="ARBA00022553"/>
    </source>
</evidence>
<dbReference type="EMBL" id="LT594323">
    <property type="protein sequence ID" value="SBT40844.1"/>
    <property type="molecule type" value="Genomic_DNA"/>
</dbReference>
<keyword evidence="3" id="KW-0597">Phosphoprotein</keyword>
<protein>
    <recommendedName>
        <fullName evidence="2">histidine kinase</fullName>
        <ecNumber evidence="2">2.7.13.3</ecNumber>
    </recommendedName>
</protein>
<feature type="domain" description="Signal transduction histidine kinase subgroup 3 dimerisation and phosphoacceptor" evidence="10">
    <location>
        <begin position="168"/>
        <end position="229"/>
    </location>
</feature>
<keyword evidence="5" id="KW-0547">Nucleotide-binding</keyword>
<dbReference type="GO" id="GO:0000155">
    <property type="term" value="F:phosphorelay sensor kinase activity"/>
    <property type="evidence" value="ECO:0007669"/>
    <property type="project" value="InterPro"/>
</dbReference>
<dbReference type="Pfam" id="PF07730">
    <property type="entry name" value="HisKA_3"/>
    <property type="match status" value="1"/>
</dbReference>
<dbReference type="PATRIC" id="fig|261654.4.peg.1438"/>
<evidence type="ECO:0000256" key="7">
    <source>
        <dbReference type="ARBA" id="ARBA00022840"/>
    </source>
</evidence>
<feature type="transmembrane region" description="Helical" evidence="9">
    <location>
        <begin position="45"/>
        <end position="64"/>
    </location>
</feature>
<name>A0A1A8ZAE7_9ACTN</name>
<dbReference type="PANTHER" id="PTHR24421">
    <property type="entry name" value="NITRATE/NITRITE SENSOR PROTEIN NARX-RELATED"/>
    <property type="match status" value="1"/>
</dbReference>
<evidence type="ECO:0000256" key="1">
    <source>
        <dbReference type="ARBA" id="ARBA00000085"/>
    </source>
</evidence>
<keyword evidence="12" id="KW-1185">Reference proteome</keyword>